<keyword evidence="1" id="KW-0812">Transmembrane</keyword>
<keyword evidence="2" id="KW-0378">Hydrolase</keyword>
<sequence length="375" mass="42177">MSQLPPPLPKEAEESHRFPCEQCGADYRYHPENGALSCDHCGHTSQIRATAAAGPWGGDAMQELDFKAAVAKALPEVEMEITRVSACPNCAAQVEFDPSTHARECPFCATPVVADTGAHRHIKPKGVVPFVFDERSAQKAMTNWLGRLWFAPNGLQEYARKGRKMDGIYVPFWTYDAQTRTQYRGQRGTVYYVEERVVIDGKSEKRRVAKIRWTGVSGRVQRFFDDVLVLASKSLPKRNTEGLEPWDLSQLEPYQPQYIAGFRAEAYVVDLEEGFVEARAKMDRVIERDVRFDIGGDRQRIDALRTEVSDVTFKHVLLPVWLAAYKYRGKTYRFVVNGQSGRVQGERPYSAWKIAFAVLLALVVLGGVALVSGVK</sequence>
<comment type="caution">
    <text evidence="2">The sequence shown here is derived from an EMBL/GenBank/DDBJ whole genome shotgun (WGS) entry which is preliminary data.</text>
</comment>
<dbReference type="EMBL" id="WIXK01000004">
    <property type="protein sequence ID" value="MQY42770.1"/>
    <property type="molecule type" value="Genomic_DNA"/>
</dbReference>
<dbReference type="Proteomes" id="UP000436694">
    <property type="component" value="Unassembled WGS sequence"/>
</dbReference>
<dbReference type="PANTHER" id="PTHR37826:SF3">
    <property type="entry name" value="J DOMAIN-CONTAINING PROTEIN"/>
    <property type="match status" value="1"/>
</dbReference>
<proteinExistence type="predicted"/>
<keyword evidence="2" id="KW-0067">ATP-binding</keyword>
<feature type="transmembrane region" description="Helical" evidence="1">
    <location>
        <begin position="354"/>
        <end position="374"/>
    </location>
</feature>
<name>A0A844ALA7_9RHOB</name>
<organism evidence="2 3">
    <name type="scientific">Tritonibacter aquimaris</name>
    <dbReference type="NCBI Taxonomy" id="2663379"/>
    <lineage>
        <taxon>Bacteria</taxon>
        <taxon>Pseudomonadati</taxon>
        <taxon>Pseudomonadota</taxon>
        <taxon>Alphaproteobacteria</taxon>
        <taxon>Rhodobacterales</taxon>
        <taxon>Paracoccaceae</taxon>
        <taxon>Tritonibacter</taxon>
    </lineage>
</organism>
<evidence type="ECO:0000313" key="3">
    <source>
        <dbReference type="Proteomes" id="UP000436694"/>
    </source>
</evidence>
<evidence type="ECO:0000313" key="2">
    <source>
        <dbReference type="EMBL" id="MQY42770.1"/>
    </source>
</evidence>
<evidence type="ECO:0000256" key="1">
    <source>
        <dbReference type="SAM" id="Phobius"/>
    </source>
</evidence>
<keyword evidence="2" id="KW-0347">Helicase</keyword>
<dbReference type="GO" id="GO:0004386">
    <property type="term" value="F:helicase activity"/>
    <property type="evidence" value="ECO:0007669"/>
    <property type="project" value="UniProtKB-KW"/>
</dbReference>
<dbReference type="PANTHER" id="PTHR37826">
    <property type="entry name" value="FLOTILLIN BAND_7_5 DOMAIN PROTEIN"/>
    <property type="match status" value="1"/>
</dbReference>
<dbReference type="AlphaFoldDB" id="A0A844ALA7"/>
<reference evidence="2 3" key="1">
    <citation type="submission" date="2019-10" db="EMBL/GenBank/DDBJ databases">
        <title>Epibacterium sp. nov., isolated from seawater.</title>
        <authorList>
            <person name="Zhang X."/>
            <person name="Li N."/>
        </authorList>
    </citation>
    <scope>NUCLEOTIDE SEQUENCE [LARGE SCALE GENOMIC DNA]</scope>
    <source>
        <strain evidence="2 3">SM1969</strain>
    </source>
</reference>
<keyword evidence="1" id="KW-0472">Membrane</keyword>
<gene>
    <name evidence="2" type="ORF">GG681_08955</name>
</gene>
<accession>A0A844ALA7</accession>
<keyword evidence="2" id="KW-0547">Nucleotide-binding</keyword>
<keyword evidence="3" id="KW-1185">Reference proteome</keyword>
<keyword evidence="1" id="KW-1133">Transmembrane helix</keyword>
<dbReference type="RefSeq" id="WP_153547283.1">
    <property type="nucleotide sequence ID" value="NZ_WIXK01000004.1"/>
</dbReference>
<protein>
    <submittedName>
        <fullName evidence="2">Primosomal protein N' (Replication factor Y)-superfamily II helicase</fullName>
    </submittedName>
</protein>